<gene>
    <name evidence="3" type="ORF">L6773_04730</name>
</gene>
<feature type="domain" description="VOC" evidence="2">
    <location>
        <begin position="7"/>
        <end position="147"/>
    </location>
</feature>
<reference evidence="3" key="1">
    <citation type="submission" date="2022-01" db="EMBL/GenBank/DDBJ databases">
        <authorList>
            <person name="Wang Y."/>
        </authorList>
    </citation>
    <scope>NUCLEOTIDE SEQUENCE</scope>
    <source>
        <strain evidence="3">WB101</strain>
    </source>
</reference>
<dbReference type="PROSITE" id="PS51819">
    <property type="entry name" value="VOC"/>
    <property type="match status" value="2"/>
</dbReference>
<dbReference type="Pfam" id="PF00903">
    <property type="entry name" value="Glyoxalase"/>
    <property type="match status" value="2"/>
</dbReference>
<name>A0ABS9KAL1_9BACT</name>
<dbReference type="InterPro" id="IPR037523">
    <property type="entry name" value="VOC_core"/>
</dbReference>
<feature type="domain" description="VOC" evidence="2">
    <location>
        <begin position="160"/>
        <end position="309"/>
    </location>
</feature>
<dbReference type="InterPro" id="IPR051785">
    <property type="entry name" value="MMCE/EMCE_epimerase"/>
</dbReference>
<evidence type="ECO:0000313" key="4">
    <source>
        <dbReference type="Proteomes" id="UP001165366"/>
    </source>
</evidence>
<dbReference type="Proteomes" id="UP001165366">
    <property type="component" value="Unassembled WGS sequence"/>
</dbReference>
<accession>A0ABS9KAL1</accession>
<evidence type="ECO:0000256" key="1">
    <source>
        <dbReference type="ARBA" id="ARBA00022723"/>
    </source>
</evidence>
<dbReference type="InterPro" id="IPR004360">
    <property type="entry name" value="Glyas_Fos-R_dOase_dom"/>
</dbReference>
<dbReference type="InterPro" id="IPR029068">
    <property type="entry name" value="Glyas_Bleomycin-R_OHBP_Dase"/>
</dbReference>
<dbReference type="EMBL" id="JAKLWS010000004">
    <property type="protein sequence ID" value="MCG2587857.1"/>
    <property type="molecule type" value="Genomic_DNA"/>
</dbReference>
<protein>
    <submittedName>
        <fullName evidence="3">VOC family protein</fullName>
    </submittedName>
</protein>
<keyword evidence="4" id="KW-1185">Reference proteome</keyword>
<dbReference type="RefSeq" id="WP_237852701.1">
    <property type="nucleotide sequence ID" value="NZ_JAKLWS010000004.1"/>
</dbReference>
<reference evidence="3" key="2">
    <citation type="submission" date="2024-05" db="EMBL/GenBank/DDBJ databases">
        <title>Rhodohalobacter halophilus gen. nov., sp. nov., a moderately halophilic member of the family Balneolaceae.</title>
        <authorList>
            <person name="Xia J."/>
        </authorList>
    </citation>
    <scope>NUCLEOTIDE SEQUENCE</scope>
    <source>
        <strain evidence="3">WB101</strain>
    </source>
</reference>
<evidence type="ECO:0000313" key="3">
    <source>
        <dbReference type="EMBL" id="MCG2587857.1"/>
    </source>
</evidence>
<organism evidence="3 4">
    <name type="scientific">Rhodohalobacter sulfatireducens</name>
    <dbReference type="NCBI Taxonomy" id="2911366"/>
    <lineage>
        <taxon>Bacteria</taxon>
        <taxon>Pseudomonadati</taxon>
        <taxon>Balneolota</taxon>
        <taxon>Balneolia</taxon>
        <taxon>Balneolales</taxon>
        <taxon>Balneolaceae</taxon>
        <taxon>Rhodohalobacter</taxon>
    </lineage>
</organism>
<evidence type="ECO:0000259" key="2">
    <source>
        <dbReference type="PROSITE" id="PS51819"/>
    </source>
</evidence>
<comment type="caution">
    <text evidence="3">The sequence shown here is derived from an EMBL/GenBank/DDBJ whole genome shotgun (WGS) entry which is preliminary data.</text>
</comment>
<dbReference type="CDD" id="cd06587">
    <property type="entry name" value="VOC"/>
    <property type="match status" value="1"/>
</dbReference>
<sequence>MQQLVTGIQQVGIGVTNIDEAWPWYRKFFGTDIPVFDDEAEATLMTPYTGGNVHSRRALLALNLSGGGGFEIWQFKSRQPKKCDFDIQLGDFGINAVKIKCKDVQKTYHQFKNLGNKTLSELHELPNGELTFWTKDPYHNLFQIVKGNSWFKKGSHFTGGVCGAMIGVSDIDAVLPLYTIALGFEEVIYDKTGTFTDLDDNQKFRRVLVRKKQKDIGAFSRLFGHIDIELIQSIDRKPRKIYDDRFWGDPGFIHLCFDVTDMGSLQEKCEELGYPFTIDSASSFDMGEAAGQFSYIEDPDGTLIEFVEAHKLPIFEKWGWFINLKKRNHNKPLPNWMLKTMSFKRVK</sequence>
<dbReference type="PANTHER" id="PTHR43048:SF6">
    <property type="entry name" value="BLR8189 PROTEIN"/>
    <property type="match status" value="1"/>
</dbReference>
<dbReference type="PANTHER" id="PTHR43048">
    <property type="entry name" value="METHYLMALONYL-COA EPIMERASE"/>
    <property type="match status" value="1"/>
</dbReference>
<dbReference type="SUPFAM" id="SSF54593">
    <property type="entry name" value="Glyoxalase/Bleomycin resistance protein/Dihydroxybiphenyl dioxygenase"/>
    <property type="match status" value="2"/>
</dbReference>
<keyword evidence="1" id="KW-0479">Metal-binding</keyword>
<proteinExistence type="predicted"/>
<dbReference type="Gene3D" id="3.10.180.10">
    <property type="entry name" value="2,3-Dihydroxybiphenyl 1,2-Dioxygenase, domain 1"/>
    <property type="match status" value="2"/>
</dbReference>